<keyword evidence="3" id="KW-1185">Reference proteome</keyword>
<proteinExistence type="predicted"/>
<sequence>MDPATLVPAAGIIQVEWQWFQGLLLVTFVAHLLLMNALVGSAVMALAEGLGHGSTAPVCRHVSRKLPTVTALTVNFGVAPLLFMQVLYGQFFYVSDILMGVYWLAVVALIIIAYYASYLYDFRFDALRSRRTAVLFVVVLALLAVAFLFVNNLSMMLTPERWVVYFENPGGTVLNFAEPTLVPRYLHFVLASVAVGGLVQALYWSRPGRRGLPGAVETAARGMRAFAYATAAQVAVGSWWLVSMPREVMLTFMGGSALHTVVFLAALAGAAVCLVLGFRGRPGSAAWALVVTVAVMAVLRELVRVAYLAPYYRVAELPSQGQHSPMVMFVVALVIGLGVIGFVLKLASGARRKEA</sequence>
<feature type="transmembrane region" description="Helical" evidence="1">
    <location>
        <begin position="132"/>
        <end position="150"/>
    </location>
</feature>
<feature type="transmembrane region" description="Helical" evidence="1">
    <location>
        <begin position="327"/>
        <end position="347"/>
    </location>
</feature>
<feature type="transmembrane region" description="Helical" evidence="1">
    <location>
        <begin position="285"/>
        <end position="307"/>
    </location>
</feature>
<organism evidence="2 3">
    <name type="scientific">Desulfobaculum xiamenense</name>
    <dbReference type="NCBI Taxonomy" id="995050"/>
    <lineage>
        <taxon>Bacteria</taxon>
        <taxon>Pseudomonadati</taxon>
        <taxon>Thermodesulfobacteriota</taxon>
        <taxon>Desulfovibrionia</taxon>
        <taxon>Desulfovibrionales</taxon>
        <taxon>Desulfovibrionaceae</taxon>
        <taxon>Desulfobaculum</taxon>
    </lineage>
</organism>
<name>A0A846QIB3_9BACT</name>
<feature type="transmembrane region" description="Helical" evidence="1">
    <location>
        <begin position="225"/>
        <end position="242"/>
    </location>
</feature>
<dbReference type="Proteomes" id="UP000580856">
    <property type="component" value="Unassembled WGS sequence"/>
</dbReference>
<reference evidence="2 3" key="1">
    <citation type="submission" date="2020-03" db="EMBL/GenBank/DDBJ databases">
        <title>Genomic Encyclopedia of Type Strains, Phase IV (KMG-IV): sequencing the most valuable type-strain genomes for metagenomic binning, comparative biology and taxonomic classification.</title>
        <authorList>
            <person name="Goeker M."/>
        </authorList>
    </citation>
    <scope>NUCLEOTIDE SEQUENCE [LARGE SCALE GENOMIC DNA]</scope>
    <source>
        <strain evidence="2 3">DSM 24233</strain>
    </source>
</reference>
<dbReference type="AlphaFoldDB" id="A0A846QIB3"/>
<accession>A0A846QIB3</accession>
<feature type="transmembrane region" description="Helical" evidence="1">
    <location>
        <begin position="185"/>
        <end position="204"/>
    </location>
</feature>
<evidence type="ECO:0000313" key="2">
    <source>
        <dbReference type="EMBL" id="NJB68596.1"/>
    </source>
</evidence>
<feature type="transmembrane region" description="Helical" evidence="1">
    <location>
        <begin position="257"/>
        <end position="278"/>
    </location>
</feature>
<dbReference type="RefSeq" id="WP_167941648.1">
    <property type="nucleotide sequence ID" value="NZ_JAATJA010000002.1"/>
</dbReference>
<keyword evidence="1" id="KW-0812">Transmembrane</keyword>
<feature type="transmembrane region" description="Helical" evidence="1">
    <location>
        <begin position="68"/>
        <end position="88"/>
    </location>
</feature>
<feature type="transmembrane region" description="Helical" evidence="1">
    <location>
        <begin position="100"/>
        <end position="120"/>
    </location>
</feature>
<evidence type="ECO:0000256" key="1">
    <source>
        <dbReference type="SAM" id="Phobius"/>
    </source>
</evidence>
<comment type="caution">
    <text evidence="2">The sequence shown here is derived from an EMBL/GenBank/DDBJ whole genome shotgun (WGS) entry which is preliminary data.</text>
</comment>
<feature type="transmembrane region" description="Helical" evidence="1">
    <location>
        <begin position="20"/>
        <end position="47"/>
    </location>
</feature>
<gene>
    <name evidence="2" type="ORF">GGQ74_002269</name>
</gene>
<keyword evidence="1" id="KW-1133">Transmembrane helix</keyword>
<evidence type="ECO:0000313" key="3">
    <source>
        <dbReference type="Proteomes" id="UP000580856"/>
    </source>
</evidence>
<protein>
    <submittedName>
        <fullName evidence="2">Uncharacterized protein</fullName>
    </submittedName>
</protein>
<keyword evidence="1" id="KW-0472">Membrane</keyword>
<dbReference type="EMBL" id="JAATJA010000002">
    <property type="protein sequence ID" value="NJB68596.1"/>
    <property type="molecule type" value="Genomic_DNA"/>
</dbReference>